<evidence type="ECO:0000256" key="1">
    <source>
        <dbReference type="SAM" id="Phobius"/>
    </source>
</evidence>
<feature type="transmembrane region" description="Helical" evidence="1">
    <location>
        <begin position="45"/>
        <end position="66"/>
    </location>
</feature>
<dbReference type="Proteomes" id="UP000184171">
    <property type="component" value="Unassembled WGS sequence"/>
</dbReference>
<evidence type="ECO:0000313" key="3">
    <source>
        <dbReference type="Proteomes" id="UP000184171"/>
    </source>
</evidence>
<dbReference type="AlphaFoldDB" id="A0A1M6MUW4"/>
<keyword evidence="1" id="KW-0472">Membrane</keyword>
<reference evidence="2 3" key="1">
    <citation type="submission" date="2016-11" db="EMBL/GenBank/DDBJ databases">
        <authorList>
            <person name="Jaros S."/>
            <person name="Januszkiewicz K."/>
            <person name="Wedrychowicz H."/>
        </authorList>
    </citation>
    <scope>NUCLEOTIDE SEQUENCE [LARGE SCALE GENOMIC DNA]</scope>
    <source>
        <strain evidence="2 3">DSM 5091</strain>
    </source>
</reference>
<keyword evidence="3" id="KW-1185">Reference proteome</keyword>
<dbReference type="OrthoDB" id="5396660at2"/>
<name>A0A1M6MUW4_MALRU</name>
<dbReference type="EMBL" id="FQZT01000021">
    <property type="protein sequence ID" value="SHJ87295.1"/>
    <property type="molecule type" value="Genomic_DNA"/>
</dbReference>
<proteinExistence type="predicted"/>
<keyword evidence="1" id="KW-0812">Transmembrane</keyword>
<dbReference type="RefSeq" id="WP_072909941.1">
    <property type="nucleotide sequence ID" value="NZ_FQZT01000021.1"/>
</dbReference>
<feature type="transmembrane region" description="Helical" evidence="1">
    <location>
        <begin position="20"/>
        <end position="39"/>
    </location>
</feature>
<sequence>MSDVQEFSAGLKKVRQRRILLWLTIAVYVPAMMISLQSAGGWNTVIKVFIVWLILLCVVVALAVVVRCPDCGNCFHTHGPTFFPVRRCVHCGLHVNADKKGDDRPDRE</sequence>
<gene>
    <name evidence="2" type="ORF">SAMN02745165_03414</name>
</gene>
<keyword evidence="1" id="KW-1133">Transmembrane helix</keyword>
<accession>A0A1M6MUW4</accession>
<protein>
    <submittedName>
        <fullName evidence="2">Uncharacterized protein</fullName>
    </submittedName>
</protein>
<organism evidence="2 3">
    <name type="scientific">Malonomonas rubra DSM 5091</name>
    <dbReference type="NCBI Taxonomy" id="1122189"/>
    <lineage>
        <taxon>Bacteria</taxon>
        <taxon>Pseudomonadati</taxon>
        <taxon>Thermodesulfobacteriota</taxon>
        <taxon>Desulfuromonadia</taxon>
        <taxon>Desulfuromonadales</taxon>
        <taxon>Geopsychrobacteraceae</taxon>
        <taxon>Malonomonas</taxon>
    </lineage>
</organism>
<evidence type="ECO:0000313" key="2">
    <source>
        <dbReference type="EMBL" id="SHJ87295.1"/>
    </source>
</evidence>